<dbReference type="AlphaFoldDB" id="A0A6A7BZ00"/>
<dbReference type="GO" id="GO:0003712">
    <property type="term" value="F:transcription coregulator activity"/>
    <property type="evidence" value="ECO:0007669"/>
    <property type="project" value="InterPro"/>
</dbReference>
<evidence type="ECO:0000256" key="1">
    <source>
        <dbReference type="ARBA" id="ARBA00004123"/>
    </source>
</evidence>
<evidence type="ECO:0000256" key="6">
    <source>
        <dbReference type="ARBA" id="ARBA00023242"/>
    </source>
</evidence>
<comment type="subcellular location">
    <subcellularLocation>
        <location evidence="1 8">Nucleus</location>
    </subcellularLocation>
</comment>
<dbReference type="Proteomes" id="UP000799421">
    <property type="component" value="Unassembled WGS sequence"/>
</dbReference>
<protein>
    <recommendedName>
        <fullName evidence="3 8">Mediator of RNA polymerase II transcription subunit 17</fullName>
    </recommendedName>
    <alternativeName>
        <fullName evidence="7 8">Mediator complex subunit 17</fullName>
    </alternativeName>
</protein>
<evidence type="ECO:0000313" key="10">
    <source>
        <dbReference type="EMBL" id="KAF2860323.1"/>
    </source>
</evidence>
<dbReference type="Gene3D" id="6.10.250.2620">
    <property type="match status" value="1"/>
</dbReference>
<evidence type="ECO:0000256" key="5">
    <source>
        <dbReference type="ARBA" id="ARBA00023163"/>
    </source>
</evidence>
<dbReference type="InterPro" id="IPR019313">
    <property type="entry name" value="Mediator_Med17"/>
</dbReference>
<feature type="region of interest" description="Disordered" evidence="9">
    <location>
        <begin position="46"/>
        <end position="70"/>
    </location>
</feature>
<evidence type="ECO:0000256" key="3">
    <source>
        <dbReference type="ARBA" id="ARBA00019610"/>
    </source>
</evidence>
<evidence type="ECO:0000256" key="9">
    <source>
        <dbReference type="SAM" id="MobiDB-lite"/>
    </source>
</evidence>
<reference evidence="10" key="1">
    <citation type="journal article" date="2020" name="Stud. Mycol.">
        <title>101 Dothideomycetes genomes: a test case for predicting lifestyles and emergence of pathogens.</title>
        <authorList>
            <person name="Haridas S."/>
            <person name="Albert R."/>
            <person name="Binder M."/>
            <person name="Bloem J."/>
            <person name="Labutti K."/>
            <person name="Salamov A."/>
            <person name="Andreopoulos B."/>
            <person name="Baker S."/>
            <person name="Barry K."/>
            <person name="Bills G."/>
            <person name="Bluhm B."/>
            <person name="Cannon C."/>
            <person name="Castanera R."/>
            <person name="Culley D."/>
            <person name="Daum C."/>
            <person name="Ezra D."/>
            <person name="Gonzalez J."/>
            <person name="Henrissat B."/>
            <person name="Kuo A."/>
            <person name="Liang C."/>
            <person name="Lipzen A."/>
            <person name="Lutzoni F."/>
            <person name="Magnuson J."/>
            <person name="Mondo S."/>
            <person name="Nolan M."/>
            <person name="Ohm R."/>
            <person name="Pangilinan J."/>
            <person name="Park H.-J."/>
            <person name="Ramirez L."/>
            <person name="Alfaro M."/>
            <person name="Sun H."/>
            <person name="Tritt A."/>
            <person name="Yoshinaga Y."/>
            <person name="Zwiers L.-H."/>
            <person name="Turgeon B."/>
            <person name="Goodwin S."/>
            <person name="Spatafora J."/>
            <person name="Crous P."/>
            <person name="Grigoriev I."/>
        </authorList>
    </citation>
    <scope>NUCLEOTIDE SEQUENCE</scope>
    <source>
        <strain evidence="10">CBS 480.64</strain>
    </source>
</reference>
<name>A0A6A7BZ00_9PEZI</name>
<comment type="similarity">
    <text evidence="2 8">Belongs to the Mediator complex subunit 17 family.</text>
</comment>
<keyword evidence="4 8" id="KW-0805">Transcription regulation</keyword>
<dbReference type="PANTHER" id="PTHR13114:SF7">
    <property type="entry name" value="MEDIATOR OF RNA POLYMERASE II TRANSCRIPTION SUBUNIT 17"/>
    <property type="match status" value="1"/>
</dbReference>
<dbReference type="OrthoDB" id="5319830at2759"/>
<gene>
    <name evidence="8" type="primary">MED17</name>
    <name evidence="10" type="ORF">K470DRAFT_217417</name>
</gene>
<dbReference type="GO" id="GO:0006357">
    <property type="term" value="P:regulation of transcription by RNA polymerase II"/>
    <property type="evidence" value="ECO:0007669"/>
    <property type="project" value="InterPro"/>
</dbReference>
<keyword evidence="6 8" id="KW-0539">Nucleus</keyword>
<dbReference type="GO" id="GO:0070847">
    <property type="term" value="C:core mediator complex"/>
    <property type="evidence" value="ECO:0007669"/>
    <property type="project" value="TreeGrafter"/>
</dbReference>
<evidence type="ECO:0000256" key="8">
    <source>
        <dbReference type="RuleBase" id="RU364140"/>
    </source>
</evidence>
<evidence type="ECO:0000256" key="2">
    <source>
        <dbReference type="ARBA" id="ARBA00005635"/>
    </source>
</evidence>
<evidence type="ECO:0000256" key="4">
    <source>
        <dbReference type="ARBA" id="ARBA00023015"/>
    </source>
</evidence>
<keyword evidence="5 8" id="KW-0804">Transcription</keyword>
<comment type="subunit">
    <text evidence="8">Component of the Mediator complex.</text>
</comment>
<dbReference type="PANTHER" id="PTHR13114">
    <property type="entry name" value="MEDIATOR OF RNA POLYMERASE II TRANSCRIPTION SUBUNIT 17"/>
    <property type="match status" value="1"/>
</dbReference>
<sequence length="417" mass="46325">MSTFTFRPWARQADNSQSLKDVLAQAGVERGPFRLITEASLRAEIEEGDSPISSSASEDTEQDDGESDGKPATVAELIQARTELLDHVQVAHNDALMALDFISWLSSRNIVGAEHSMSPALKDQVPVKTLGFDLWERMPVDKAREAQDNNIAENTRVEGLQNVADGLLAAAQRLQQNVREETSYWQQVLPVSEKGWNVCRLPGTRHQLGVTFGFSESLLAFSRKGFAAFVVGKDGNVTLAKGVGSKPKALRVSIVKNQETVATSRMPSKVDDETTLEDRIRHARDSLFDEELYHELMREGQTVYSLGVRVLSRRIILPADPDTKTEVKFELLPVDEAFDETTSIEDAAMAQGIATCARLLLSQAHRKRLYKRSQPAKPKSAEKAETLTLIIIQSLLALVKQINWFGQSSKEQIHMTE</sequence>
<dbReference type="Pfam" id="PF10156">
    <property type="entry name" value="Med17"/>
    <property type="match status" value="1"/>
</dbReference>
<keyword evidence="8" id="KW-0010">Activator</keyword>
<proteinExistence type="inferred from homology"/>
<organism evidence="10 11">
    <name type="scientific">Piedraia hortae CBS 480.64</name>
    <dbReference type="NCBI Taxonomy" id="1314780"/>
    <lineage>
        <taxon>Eukaryota</taxon>
        <taxon>Fungi</taxon>
        <taxon>Dikarya</taxon>
        <taxon>Ascomycota</taxon>
        <taxon>Pezizomycotina</taxon>
        <taxon>Dothideomycetes</taxon>
        <taxon>Dothideomycetidae</taxon>
        <taxon>Capnodiales</taxon>
        <taxon>Piedraiaceae</taxon>
        <taxon>Piedraia</taxon>
    </lineage>
</organism>
<dbReference type="EMBL" id="MU005983">
    <property type="protein sequence ID" value="KAF2860323.1"/>
    <property type="molecule type" value="Genomic_DNA"/>
</dbReference>
<accession>A0A6A7BZ00</accession>
<evidence type="ECO:0000313" key="11">
    <source>
        <dbReference type="Proteomes" id="UP000799421"/>
    </source>
</evidence>
<comment type="function">
    <text evidence="8">Component of the Mediator complex, a coactivator involved in the regulated transcription of nearly all RNA polymerase II-dependent genes. Mediator functions as a bridge to convey information from gene-specific regulatory proteins to the basal RNA polymerase II transcription machinery. Mediator is recruited to promoters by direct interactions with regulatory proteins and serves as a scaffold for the assembly of a functional preinitiation complex with RNA polymerase II and the general transcription factors.</text>
</comment>
<dbReference type="GO" id="GO:0016592">
    <property type="term" value="C:mediator complex"/>
    <property type="evidence" value="ECO:0007669"/>
    <property type="project" value="InterPro"/>
</dbReference>
<keyword evidence="11" id="KW-1185">Reference proteome</keyword>
<evidence type="ECO:0000256" key="7">
    <source>
        <dbReference type="ARBA" id="ARBA00032014"/>
    </source>
</evidence>